<evidence type="ECO:0000256" key="2">
    <source>
        <dbReference type="SAM" id="Phobius"/>
    </source>
</evidence>
<evidence type="ECO:0000256" key="1">
    <source>
        <dbReference type="SAM" id="MobiDB-lite"/>
    </source>
</evidence>
<feature type="region of interest" description="Disordered" evidence="1">
    <location>
        <begin position="352"/>
        <end position="371"/>
    </location>
</feature>
<reference evidence="3" key="1">
    <citation type="journal article" date="2020" name="Stud. Mycol.">
        <title>101 Dothideomycetes genomes: a test case for predicting lifestyles and emergence of pathogens.</title>
        <authorList>
            <person name="Haridas S."/>
            <person name="Albert R."/>
            <person name="Binder M."/>
            <person name="Bloem J."/>
            <person name="Labutti K."/>
            <person name="Salamov A."/>
            <person name="Andreopoulos B."/>
            <person name="Baker S."/>
            <person name="Barry K."/>
            <person name="Bills G."/>
            <person name="Bluhm B."/>
            <person name="Cannon C."/>
            <person name="Castanera R."/>
            <person name="Culley D."/>
            <person name="Daum C."/>
            <person name="Ezra D."/>
            <person name="Gonzalez J."/>
            <person name="Henrissat B."/>
            <person name="Kuo A."/>
            <person name="Liang C."/>
            <person name="Lipzen A."/>
            <person name="Lutzoni F."/>
            <person name="Magnuson J."/>
            <person name="Mondo S."/>
            <person name="Nolan M."/>
            <person name="Ohm R."/>
            <person name="Pangilinan J."/>
            <person name="Park H.-J."/>
            <person name="Ramirez L."/>
            <person name="Alfaro M."/>
            <person name="Sun H."/>
            <person name="Tritt A."/>
            <person name="Yoshinaga Y."/>
            <person name="Zwiers L.-H."/>
            <person name="Turgeon B."/>
            <person name="Goodwin S."/>
            <person name="Spatafora J."/>
            <person name="Crous P."/>
            <person name="Grigoriev I."/>
        </authorList>
    </citation>
    <scope>NUCLEOTIDE SEQUENCE</scope>
    <source>
        <strain evidence="3">CBS 690.94</strain>
    </source>
</reference>
<proteinExistence type="predicted"/>
<sequence>MAHVPEDHQSFSNLEVFQEGEQDTFKYKVPGYSSEPIALDPHSFPEVVRGHGVPTSHPMTGDKEVVSSPRKRRRLIILGILVGIAVIVGAVVGGVLGSRHSKRAAEDVTPTQDPQSGDPEKARQVLSNSRLAAVNWTSGDDEGVHYRAVFWQANTNDLMASIWESDTHKWTKVNLTMNGTMDVRDAYNEGFIPAKRGTPLAATVRLHTWPKFSMIALFYISEQNTVEQIVTGAITAKTGWGMCCLSSSSNKHIAAKDSQLAAFNVACNGSQCKTDWIHVAYQAASSKIVTLSQAQWSKSTDTTGDDVQMGTGLTMTSTGSPSSNNSKEFVPKLYLQTPKELQEKLWYPNSGVRSRVEGSRTGSDGSPMQLSSAVIPASQDADAGSNNDVLLLSLASDGSQLLINQYTNQTGKQWTGSSMPELTKAPSTFNFTAGALIASPDEPRFVGLESDGTIQSFKISLENTTKWEYEGAVFSD</sequence>
<evidence type="ECO:0000313" key="3">
    <source>
        <dbReference type="EMBL" id="KAF2443684.1"/>
    </source>
</evidence>
<feature type="region of interest" description="Disordered" evidence="1">
    <location>
        <begin position="100"/>
        <end position="123"/>
    </location>
</feature>
<keyword evidence="2" id="KW-1133">Transmembrane helix</keyword>
<gene>
    <name evidence="3" type="ORF">P171DRAFT_432881</name>
</gene>
<feature type="compositionally biased region" description="Polar residues" evidence="1">
    <location>
        <begin position="360"/>
        <end position="371"/>
    </location>
</feature>
<feature type="transmembrane region" description="Helical" evidence="2">
    <location>
        <begin position="75"/>
        <end position="96"/>
    </location>
</feature>
<accession>A0A9P4PIR0</accession>
<keyword evidence="2" id="KW-0472">Membrane</keyword>
<organism evidence="3 4">
    <name type="scientific">Karstenula rhodostoma CBS 690.94</name>
    <dbReference type="NCBI Taxonomy" id="1392251"/>
    <lineage>
        <taxon>Eukaryota</taxon>
        <taxon>Fungi</taxon>
        <taxon>Dikarya</taxon>
        <taxon>Ascomycota</taxon>
        <taxon>Pezizomycotina</taxon>
        <taxon>Dothideomycetes</taxon>
        <taxon>Pleosporomycetidae</taxon>
        <taxon>Pleosporales</taxon>
        <taxon>Massarineae</taxon>
        <taxon>Didymosphaeriaceae</taxon>
        <taxon>Karstenula</taxon>
    </lineage>
</organism>
<name>A0A9P4PIR0_9PLEO</name>
<keyword evidence="2" id="KW-0812">Transmembrane</keyword>
<dbReference type="EMBL" id="MU001502">
    <property type="protein sequence ID" value="KAF2443684.1"/>
    <property type="molecule type" value="Genomic_DNA"/>
</dbReference>
<evidence type="ECO:0008006" key="5">
    <source>
        <dbReference type="Google" id="ProtNLM"/>
    </source>
</evidence>
<comment type="caution">
    <text evidence="3">The sequence shown here is derived from an EMBL/GenBank/DDBJ whole genome shotgun (WGS) entry which is preliminary data.</text>
</comment>
<evidence type="ECO:0000313" key="4">
    <source>
        <dbReference type="Proteomes" id="UP000799764"/>
    </source>
</evidence>
<dbReference type="OrthoDB" id="5396810at2759"/>
<protein>
    <recommendedName>
        <fullName evidence="5">Fucose-specific lectin</fullName>
    </recommendedName>
</protein>
<dbReference type="AlphaFoldDB" id="A0A9P4PIR0"/>
<dbReference type="Gene3D" id="2.120.10.70">
    <property type="entry name" value="Fucose-specific lectin"/>
    <property type="match status" value="1"/>
</dbReference>
<dbReference type="SUPFAM" id="SSF89372">
    <property type="entry name" value="Fucose-specific lectin"/>
    <property type="match status" value="1"/>
</dbReference>
<dbReference type="Proteomes" id="UP000799764">
    <property type="component" value="Unassembled WGS sequence"/>
</dbReference>
<keyword evidence="4" id="KW-1185">Reference proteome</keyword>